<accession>A0A7J0F7Z5</accession>
<dbReference type="Proteomes" id="UP000585474">
    <property type="component" value="Unassembled WGS sequence"/>
</dbReference>
<sequence>MAESVKDLEGKLVGLRTKRTARELPEKERSVLEEEDVKKVTRNDQAIEWARCDGGEPWKVLEKREGIGGQGWGEYEEGLRGE</sequence>
<comment type="caution">
    <text evidence="1">The sequence shown here is derived from an EMBL/GenBank/DDBJ whole genome shotgun (WGS) entry which is preliminary data.</text>
</comment>
<evidence type="ECO:0000313" key="1">
    <source>
        <dbReference type="EMBL" id="GFY94751.1"/>
    </source>
</evidence>
<gene>
    <name evidence="1" type="ORF">Acr_10g0001360</name>
</gene>
<proteinExistence type="predicted"/>
<evidence type="ECO:0000313" key="2">
    <source>
        <dbReference type="Proteomes" id="UP000585474"/>
    </source>
</evidence>
<reference evidence="1 2" key="1">
    <citation type="submission" date="2019-07" db="EMBL/GenBank/DDBJ databases">
        <title>De Novo Assembly of kiwifruit Actinidia rufa.</title>
        <authorList>
            <person name="Sugita-Konishi S."/>
            <person name="Sato K."/>
            <person name="Mori E."/>
            <person name="Abe Y."/>
            <person name="Kisaki G."/>
            <person name="Hamano K."/>
            <person name="Suezawa K."/>
            <person name="Otani M."/>
            <person name="Fukuda T."/>
            <person name="Manabe T."/>
            <person name="Gomi K."/>
            <person name="Tabuchi M."/>
            <person name="Akimitsu K."/>
            <person name="Kataoka I."/>
        </authorList>
    </citation>
    <scope>NUCLEOTIDE SEQUENCE [LARGE SCALE GENOMIC DNA]</scope>
    <source>
        <strain evidence="2">cv. Fuchu</strain>
    </source>
</reference>
<protein>
    <submittedName>
        <fullName evidence="1">Uncharacterized protein</fullName>
    </submittedName>
</protein>
<name>A0A7J0F7Z5_9ERIC</name>
<dbReference type="AlphaFoldDB" id="A0A7J0F7Z5"/>
<dbReference type="EMBL" id="BJWL01000010">
    <property type="protein sequence ID" value="GFY94751.1"/>
    <property type="molecule type" value="Genomic_DNA"/>
</dbReference>
<organism evidence="1 2">
    <name type="scientific">Actinidia rufa</name>
    <dbReference type="NCBI Taxonomy" id="165716"/>
    <lineage>
        <taxon>Eukaryota</taxon>
        <taxon>Viridiplantae</taxon>
        <taxon>Streptophyta</taxon>
        <taxon>Embryophyta</taxon>
        <taxon>Tracheophyta</taxon>
        <taxon>Spermatophyta</taxon>
        <taxon>Magnoliopsida</taxon>
        <taxon>eudicotyledons</taxon>
        <taxon>Gunneridae</taxon>
        <taxon>Pentapetalae</taxon>
        <taxon>asterids</taxon>
        <taxon>Ericales</taxon>
        <taxon>Actinidiaceae</taxon>
        <taxon>Actinidia</taxon>
    </lineage>
</organism>
<keyword evidence="2" id="KW-1185">Reference proteome</keyword>